<evidence type="ECO:0000313" key="2">
    <source>
        <dbReference type="Proteomes" id="UP000789702"/>
    </source>
</evidence>
<dbReference type="Proteomes" id="UP000789702">
    <property type="component" value="Unassembled WGS sequence"/>
</dbReference>
<reference evidence="1" key="1">
    <citation type="submission" date="2021-06" db="EMBL/GenBank/DDBJ databases">
        <authorList>
            <person name="Kallberg Y."/>
            <person name="Tangrot J."/>
            <person name="Rosling A."/>
        </authorList>
    </citation>
    <scope>NUCLEOTIDE SEQUENCE</scope>
    <source>
        <strain evidence="1">IL203A</strain>
    </source>
</reference>
<evidence type="ECO:0000313" key="1">
    <source>
        <dbReference type="EMBL" id="CAG8619670.1"/>
    </source>
</evidence>
<gene>
    <name evidence="1" type="ORF">DHETER_LOCUS7963</name>
</gene>
<protein>
    <submittedName>
        <fullName evidence="1">3320_t:CDS:1</fullName>
    </submittedName>
</protein>
<keyword evidence="2" id="KW-1185">Reference proteome</keyword>
<dbReference type="EMBL" id="CAJVPU010012018">
    <property type="protein sequence ID" value="CAG8619670.1"/>
    <property type="molecule type" value="Genomic_DNA"/>
</dbReference>
<name>A0ACA9N287_9GLOM</name>
<accession>A0ACA9N287</accession>
<organism evidence="1 2">
    <name type="scientific">Dentiscutata heterogama</name>
    <dbReference type="NCBI Taxonomy" id="1316150"/>
    <lineage>
        <taxon>Eukaryota</taxon>
        <taxon>Fungi</taxon>
        <taxon>Fungi incertae sedis</taxon>
        <taxon>Mucoromycota</taxon>
        <taxon>Glomeromycotina</taxon>
        <taxon>Glomeromycetes</taxon>
        <taxon>Diversisporales</taxon>
        <taxon>Gigasporaceae</taxon>
        <taxon>Dentiscutata</taxon>
    </lineage>
</organism>
<sequence length="361" mass="41006">MSLKDSLLNTIVKGINEDIVPNHNIKTEEIESSNLVASMDITATMDEKSVMPTLLHTHPIFVDHNDQYLVLNRRYGVLNRVKSIDECQTDFGDNDYHDNKISMTRSKEITEINNSDYIPKTKGWMPKGNGTIQRMTSIDSNQTRIDNTAGFEEDHEIIDSEISDEEQLLSKMLGYFPYYKSRETSMNHKVDDEFIMIPSEGSKIVKKAVEKDCADYDTDEEGILVDPEIEEQEFSDIRFSRKKNFATISESSHSQLNSPEFTTAETISSCTSSSPPSPTFLPSNISLNLSLHVPKPKLPSNNLTTKMSPWTSDEDKLLIDAVLDSLTPSWIQISENIMMQRSEDACRSRWARLKKRLYGSA</sequence>
<comment type="caution">
    <text evidence="1">The sequence shown here is derived from an EMBL/GenBank/DDBJ whole genome shotgun (WGS) entry which is preliminary data.</text>
</comment>
<proteinExistence type="predicted"/>